<dbReference type="Pfam" id="PF02518">
    <property type="entry name" value="HATPase_c"/>
    <property type="match status" value="1"/>
</dbReference>
<feature type="domain" description="Response regulatory" evidence="8">
    <location>
        <begin position="656"/>
        <end position="769"/>
    </location>
</feature>
<dbReference type="InterPro" id="IPR001789">
    <property type="entry name" value="Sig_transdc_resp-reg_receiver"/>
</dbReference>
<evidence type="ECO:0000259" key="10">
    <source>
        <dbReference type="PROSITE" id="PS50113"/>
    </source>
</evidence>
<evidence type="ECO:0000256" key="2">
    <source>
        <dbReference type="ARBA" id="ARBA00012438"/>
    </source>
</evidence>
<dbReference type="eggNOG" id="COG2202">
    <property type="taxonomic scope" value="Bacteria"/>
</dbReference>
<dbReference type="InterPro" id="IPR000014">
    <property type="entry name" value="PAS"/>
</dbReference>
<dbReference type="PROSITE" id="PS50113">
    <property type="entry name" value="PAC"/>
    <property type="match status" value="1"/>
</dbReference>
<organism evidence="11 12">
    <name type="scientific">Opitutus terrae (strain DSM 11246 / JCM 15787 / PB90-1)</name>
    <dbReference type="NCBI Taxonomy" id="452637"/>
    <lineage>
        <taxon>Bacteria</taxon>
        <taxon>Pseudomonadati</taxon>
        <taxon>Verrucomicrobiota</taxon>
        <taxon>Opitutia</taxon>
        <taxon>Opitutales</taxon>
        <taxon>Opitutaceae</taxon>
        <taxon>Opitutus</taxon>
    </lineage>
</organism>
<keyword evidence="5 11" id="KW-0418">Kinase</keyword>
<dbReference type="EC" id="2.7.13.3" evidence="2"/>
<dbReference type="InterPro" id="IPR000700">
    <property type="entry name" value="PAS-assoc_C"/>
</dbReference>
<dbReference type="PANTHER" id="PTHR43047">
    <property type="entry name" value="TWO-COMPONENT HISTIDINE PROTEIN KINASE"/>
    <property type="match status" value="1"/>
</dbReference>
<keyword evidence="4 11" id="KW-0808">Transferase</keyword>
<evidence type="ECO:0000256" key="6">
    <source>
        <dbReference type="PROSITE-ProRule" id="PRU00169"/>
    </source>
</evidence>
<dbReference type="PROSITE" id="PS50109">
    <property type="entry name" value="HIS_KIN"/>
    <property type="match status" value="1"/>
</dbReference>
<proteinExistence type="predicted"/>
<dbReference type="Pfam" id="PF00072">
    <property type="entry name" value="Response_reg"/>
    <property type="match status" value="1"/>
</dbReference>
<dbReference type="SUPFAM" id="SSF52172">
    <property type="entry name" value="CheY-like"/>
    <property type="match status" value="1"/>
</dbReference>
<dbReference type="CDD" id="cd00082">
    <property type="entry name" value="HisKA"/>
    <property type="match status" value="1"/>
</dbReference>
<dbReference type="CDD" id="cd00130">
    <property type="entry name" value="PAS"/>
    <property type="match status" value="3"/>
</dbReference>
<protein>
    <recommendedName>
        <fullName evidence="2">histidine kinase</fullName>
        <ecNumber evidence="2">2.7.13.3</ecNumber>
    </recommendedName>
</protein>
<dbReference type="Gene3D" id="1.10.287.130">
    <property type="match status" value="1"/>
</dbReference>
<dbReference type="KEGG" id="ote:Oter_3035"/>
<dbReference type="InterPro" id="IPR004358">
    <property type="entry name" value="Sig_transdc_His_kin-like_C"/>
</dbReference>
<dbReference type="PRINTS" id="PR00344">
    <property type="entry name" value="BCTRLSENSOR"/>
</dbReference>
<feature type="domain" description="PAC" evidence="10">
    <location>
        <begin position="90"/>
        <end position="142"/>
    </location>
</feature>
<dbReference type="InterPro" id="IPR013656">
    <property type="entry name" value="PAS_4"/>
</dbReference>
<dbReference type="Pfam" id="PF00512">
    <property type="entry name" value="HisKA"/>
    <property type="match status" value="1"/>
</dbReference>
<dbReference type="HOGENOM" id="CLU_000445_114_15_0"/>
<dbReference type="InterPro" id="IPR003661">
    <property type="entry name" value="HisK_dim/P_dom"/>
</dbReference>
<dbReference type="Gene3D" id="3.40.50.2300">
    <property type="match status" value="1"/>
</dbReference>
<dbReference type="eggNOG" id="COG5002">
    <property type="taxonomic scope" value="Bacteria"/>
</dbReference>
<dbReference type="PROSITE" id="PS50112">
    <property type="entry name" value="PAS"/>
    <property type="match status" value="2"/>
</dbReference>
<sequence length="773" mass="84752">MLQLRPSMPSSASLPSARFFASLLAHVTDAVIATDHQLRVLYLNPAAEREYGVSAPEAVGQPVEVVYRNLWIHPADERQARADLQAVGFWRGENIHVRQDGSQIRVESTISRLRNAEGEEIGQLAVIRDISEKQREIDELSRQRGAFMRLAENSPDLIVRFDATGRMWYLNTATERVFGIPRLHMIGKTMAEVGAPSELCALWQQTLAGVVSTGRQAELELTIPRSNEQSDFSVICVPEFASDGRVETVLSIAHDVTDLKRAIEHAENRQSRLNLAVVAANLGVFEWSFKTGGIRLENTVAREILAQLADTTELPAAQFLDELVHPDDAVAFREHLAQVMVGLGTFNHLCRLQTKSAGGERWVEFAARCERAEGTTDVQLVGFVSDITERIEAAAALARARDTAEAASRAKDRFLATLSHELRTPLTPALMVAADLEHSPLIPLELRQDCATIRTNIELEARLIDDLLDVARIAQGKLHMAFEPCDAHQVLRRAVATTRADFEAKQLTVDWQLHAEQGHVQGDSIRLQQVFWNILRNAAKFSPKGGAVALRSASNGAVWRLEIVDRGIGIDAADLAKIFEAFVQASDGAQRRHDGLGLGLAISAFIVREHGGRIWAESGGRGQGATFVVELPLSERAAPARVQEEAALTFVPRRLQILVVEDHGPSRLAFVALLRRRGHHTVGADSVQQARAAAAARKFDLVISDLGLPDGSGLELMQALRREHGLKGIALSGYGMEADIKAALDAGFLLHLTKPVTLHKLEDAVARIAELLP</sequence>
<dbReference type="InterPro" id="IPR011006">
    <property type="entry name" value="CheY-like_superfamily"/>
</dbReference>
<keyword evidence="12" id="KW-1185">Reference proteome</keyword>
<dbReference type="InterPro" id="IPR035965">
    <property type="entry name" value="PAS-like_dom_sf"/>
</dbReference>
<comment type="catalytic activity">
    <reaction evidence="1">
        <text>ATP + protein L-histidine = ADP + protein N-phospho-L-histidine.</text>
        <dbReference type="EC" id="2.7.13.3"/>
    </reaction>
</comment>
<dbReference type="NCBIfam" id="TIGR00229">
    <property type="entry name" value="sensory_box"/>
    <property type="match status" value="2"/>
</dbReference>
<dbReference type="Gene3D" id="3.30.565.10">
    <property type="entry name" value="Histidine kinase-like ATPase, C-terminal domain"/>
    <property type="match status" value="1"/>
</dbReference>
<evidence type="ECO:0000313" key="12">
    <source>
        <dbReference type="Proteomes" id="UP000007013"/>
    </source>
</evidence>
<evidence type="ECO:0000256" key="5">
    <source>
        <dbReference type="ARBA" id="ARBA00022777"/>
    </source>
</evidence>
<dbReference type="GO" id="GO:0009927">
    <property type="term" value="F:histidine phosphotransfer kinase activity"/>
    <property type="evidence" value="ECO:0007669"/>
    <property type="project" value="TreeGrafter"/>
</dbReference>
<dbReference type="SMART" id="SM00387">
    <property type="entry name" value="HATPase_c"/>
    <property type="match status" value="1"/>
</dbReference>
<keyword evidence="3 6" id="KW-0597">Phosphoprotein</keyword>
<evidence type="ECO:0000256" key="4">
    <source>
        <dbReference type="ARBA" id="ARBA00022679"/>
    </source>
</evidence>
<dbReference type="SMART" id="SM00388">
    <property type="entry name" value="HisKA"/>
    <property type="match status" value="1"/>
</dbReference>
<gene>
    <name evidence="11" type="ordered locus">Oter_3035</name>
</gene>
<dbReference type="Gene3D" id="3.30.450.20">
    <property type="entry name" value="PAS domain"/>
    <property type="match status" value="3"/>
</dbReference>
<dbReference type="InterPro" id="IPR003594">
    <property type="entry name" value="HATPase_dom"/>
</dbReference>
<dbReference type="GO" id="GO:0005886">
    <property type="term" value="C:plasma membrane"/>
    <property type="evidence" value="ECO:0007669"/>
    <property type="project" value="TreeGrafter"/>
</dbReference>
<feature type="domain" description="Histidine kinase" evidence="7">
    <location>
        <begin position="417"/>
        <end position="635"/>
    </location>
</feature>
<dbReference type="SUPFAM" id="SSF55785">
    <property type="entry name" value="PYP-like sensor domain (PAS domain)"/>
    <property type="match status" value="3"/>
</dbReference>
<dbReference type="SUPFAM" id="SSF55874">
    <property type="entry name" value="ATPase domain of HSP90 chaperone/DNA topoisomerase II/histidine kinase"/>
    <property type="match status" value="1"/>
</dbReference>
<feature type="domain" description="PAS" evidence="9">
    <location>
        <begin position="143"/>
        <end position="214"/>
    </location>
</feature>
<dbReference type="InterPro" id="IPR005467">
    <property type="entry name" value="His_kinase_dom"/>
</dbReference>
<evidence type="ECO:0000259" key="8">
    <source>
        <dbReference type="PROSITE" id="PS50110"/>
    </source>
</evidence>
<dbReference type="eggNOG" id="COG0745">
    <property type="taxonomic scope" value="Bacteria"/>
</dbReference>
<dbReference type="SMART" id="SM00448">
    <property type="entry name" value="REC"/>
    <property type="match status" value="1"/>
</dbReference>
<evidence type="ECO:0000313" key="11">
    <source>
        <dbReference type="EMBL" id="ACB76315.1"/>
    </source>
</evidence>
<name>B1ZYZ2_OPITP</name>
<dbReference type="GO" id="GO:0000155">
    <property type="term" value="F:phosphorelay sensor kinase activity"/>
    <property type="evidence" value="ECO:0007669"/>
    <property type="project" value="InterPro"/>
</dbReference>
<evidence type="ECO:0000259" key="7">
    <source>
        <dbReference type="PROSITE" id="PS50109"/>
    </source>
</evidence>
<dbReference type="Proteomes" id="UP000007013">
    <property type="component" value="Chromosome"/>
</dbReference>
<dbReference type="PROSITE" id="PS50110">
    <property type="entry name" value="RESPONSE_REGULATORY"/>
    <property type="match status" value="1"/>
</dbReference>
<dbReference type="InterPro" id="IPR036890">
    <property type="entry name" value="HATPase_C_sf"/>
</dbReference>
<dbReference type="Pfam" id="PF13426">
    <property type="entry name" value="PAS_9"/>
    <property type="match status" value="1"/>
</dbReference>
<dbReference type="AlphaFoldDB" id="B1ZYZ2"/>
<evidence type="ECO:0000259" key="9">
    <source>
        <dbReference type="PROSITE" id="PS50112"/>
    </source>
</evidence>
<dbReference type="STRING" id="452637.Oter_3035"/>
<dbReference type="Pfam" id="PF08448">
    <property type="entry name" value="PAS_4"/>
    <property type="match status" value="1"/>
</dbReference>
<evidence type="ECO:0000256" key="3">
    <source>
        <dbReference type="ARBA" id="ARBA00022553"/>
    </source>
</evidence>
<feature type="domain" description="PAS" evidence="9">
    <location>
        <begin position="16"/>
        <end position="85"/>
    </location>
</feature>
<dbReference type="InterPro" id="IPR036097">
    <property type="entry name" value="HisK_dim/P_sf"/>
</dbReference>
<dbReference type="SMART" id="SM00086">
    <property type="entry name" value="PAC"/>
    <property type="match status" value="2"/>
</dbReference>
<dbReference type="InterPro" id="IPR001610">
    <property type="entry name" value="PAC"/>
</dbReference>
<dbReference type="FunFam" id="3.30.565.10:FF:000006">
    <property type="entry name" value="Sensor histidine kinase WalK"/>
    <property type="match status" value="1"/>
</dbReference>
<dbReference type="eggNOG" id="COG3829">
    <property type="taxonomic scope" value="Bacteria"/>
</dbReference>
<dbReference type="SUPFAM" id="SSF47384">
    <property type="entry name" value="Homodimeric domain of signal transducing histidine kinase"/>
    <property type="match status" value="1"/>
</dbReference>
<reference evidence="11 12" key="1">
    <citation type="journal article" date="2011" name="J. Bacteriol.">
        <title>Genome sequence of the verrucomicrobium Opitutus terrae PB90-1, an abundant inhabitant of rice paddy soil ecosystems.</title>
        <authorList>
            <person name="van Passel M.W."/>
            <person name="Kant R."/>
            <person name="Palva A."/>
            <person name="Copeland A."/>
            <person name="Lucas S."/>
            <person name="Lapidus A."/>
            <person name="Glavina del Rio T."/>
            <person name="Pitluck S."/>
            <person name="Goltsman E."/>
            <person name="Clum A."/>
            <person name="Sun H."/>
            <person name="Schmutz J."/>
            <person name="Larimer F.W."/>
            <person name="Land M.L."/>
            <person name="Hauser L."/>
            <person name="Kyrpides N."/>
            <person name="Mikhailova N."/>
            <person name="Richardson P.P."/>
            <person name="Janssen P.H."/>
            <person name="de Vos W.M."/>
            <person name="Smidt H."/>
        </authorList>
    </citation>
    <scope>NUCLEOTIDE SEQUENCE [LARGE SCALE GENOMIC DNA]</scope>
    <source>
        <strain evidence="12">DSM 11246 / JCM 15787 / PB90-1</strain>
    </source>
</reference>
<dbReference type="PANTHER" id="PTHR43047:SF62">
    <property type="entry name" value="SENSOR HISTIDINE KINASE DPIB"/>
    <property type="match status" value="1"/>
</dbReference>
<evidence type="ECO:0000256" key="1">
    <source>
        <dbReference type="ARBA" id="ARBA00000085"/>
    </source>
</evidence>
<accession>B1ZYZ2</accession>
<feature type="modified residue" description="4-aspartylphosphate" evidence="6">
    <location>
        <position position="705"/>
    </location>
</feature>
<dbReference type="eggNOG" id="COG2205">
    <property type="taxonomic scope" value="Bacteria"/>
</dbReference>
<dbReference type="SMART" id="SM00091">
    <property type="entry name" value="PAS"/>
    <property type="match status" value="3"/>
</dbReference>
<dbReference type="EMBL" id="CP001032">
    <property type="protein sequence ID" value="ACB76315.1"/>
    <property type="molecule type" value="Genomic_DNA"/>
</dbReference>